<dbReference type="InterPro" id="IPR040006">
    <property type="entry name" value="TNKS1BP1-like"/>
</dbReference>
<evidence type="ECO:0000313" key="3">
    <source>
        <dbReference type="EMBL" id="KAL3063053.1"/>
    </source>
</evidence>
<feature type="region of interest" description="Disordered" evidence="1">
    <location>
        <begin position="32"/>
        <end position="358"/>
    </location>
</feature>
<evidence type="ECO:0000313" key="4">
    <source>
        <dbReference type="Proteomes" id="UP001619887"/>
    </source>
</evidence>
<keyword evidence="4" id="KW-1185">Reference proteome</keyword>
<dbReference type="PANTHER" id="PTHR22042:SF3">
    <property type="entry name" value="RIKEN CDNA 2900026A02 GENE"/>
    <property type="match status" value="1"/>
</dbReference>
<sequence length="358" mass="38802">MEYLGDKLSVAQTQMSGWVGNVRRSLHGALGFLSNPMERGGRGEDGTGDFKRTNSLRSLASRSRESIRRFSLRSQQRLSLRRRTAPNTPTSVQQKQSVSGEEEDSGTPVRDTDSQYGTWETGLRTDDSLSPATPSSESNLSPSPRKPTPLHTLADPGSQFDSDAPDGVPQSTSESQPLPFPDVPTALLDTSALRSRAHLVKKRAPRARPSRAARQTVALSPAEGGATDDWLYRDSTEAKVESKDADSDSEERARGAKARGAEAGPAVSSQPQRIPLFTGLDPSALKANLRRRGESDGQMDGSTPSPSQLSRSPKSPFLPRAARVLPPAGGKENGEEDSPQWLKELKSKKRLSQYENES</sequence>
<accession>A0ABD2HBB7</accession>
<name>A0ABD2HBB7_PAGBO</name>
<reference evidence="3 4" key="1">
    <citation type="journal article" date="2022" name="G3 (Bethesda)">
        <title>Evaluating Illumina-, Nanopore-, and PacBio-based genome assembly strategies with the bald notothen, Trematomus borchgrevinki.</title>
        <authorList>
            <person name="Rayamajhi N."/>
            <person name="Cheng C.C."/>
            <person name="Catchen J.M."/>
        </authorList>
    </citation>
    <scope>NUCLEOTIDE SEQUENCE [LARGE SCALE GENOMIC DNA]</scope>
    <source>
        <strain evidence="3">AGRC-2024</strain>
    </source>
</reference>
<feature type="domain" description="Tankyrase 1-binding protein C-terminal" evidence="2">
    <location>
        <begin position="175"/>
        <end position="349"/>
    </location>
</feature>
<evidence type="ECO:0000256" key="1">
    <source>
        <dbReference type="SAM" id="MobiDB-lite"/>
    </source>
</evidence>
<reference evidence="3 4" key="2">
    <citation type="journal article" date="2024" name="G3 (Bethesda)">
        <title>The genome of the cryopelagic Antarctic bald notothen, Trematomus borchgrevinki.</title>
        <authorList>
            <person name="Rayamajhi N."/>
            <person name="Rivera-Colon A.G."/>
            <person name="Minhas B.F."/>
            <person name="Cheng C.C."/>
            <person name="Catchen J.M."/>
        </authorList>
    </citation>
    <scope>NUCLEOTIDE SEQUENCE [LARGE SCALE GENOMIC DNA]</scope>
    <source>
        <strain evidence="3">AGRC-2024</strain>
    </source>
</reference>
<protein>
    <recommendedName>
        <fullName evidence="2">Tankyrase 1-binding protein C-terminal domain-containing protein</fullName>
    </recommendedName>
</protein>
<dbReference type="SMART" id="SM01319">
    <property type="entry name" value="Tankyrase_bdg_C"/>
    <property type="match status" value="1"/>
</dbReference>
<dbReference type="Pfam" id="PF15327">
    <property type="entry name" value="Tankyrase_bdg_C"/>
    <property type="match status" value="1"/>
</dbReference>
<dbReference type="AlphaFoldDB" id="A0ABD2HBB7"/>
<feature type="compositionally biased region" description="Basic and acidic residues" evidence="1">
    <location>
        <begin position="230"/>
        <end position="254"/>
    </location>
</feature>
<dbReference type="PANTHER" id="PTHR22042">
    <property type="entry name" value="TANKYRASE 1 BINDING PROTEIN"/>
    <property type="match status" value="1"/>
</dbReference>
<dbReference type="EMBL" id="JBIYXZ010002071">
    <property type="protein sequence ID" value="KAL3063053.1"/>
    <property type="molecule type" value="Genomic_DNA"/>
</dbReference>
<organism evidence="3 4">
    <name type="scientific">Pagothenia borchgrevinki</name>
    <name type="common">Bald rockcod</name>
    <name type="synonym">Trematomus borchgrevinki</name>
    <dbReference type="NCBI Taxonomy" id="8213"/>
    <lineage>
        <taxon>Eukaryota</taxon>
        <taxon>Metazoa</taxon>
        <taxon>Chordata</taxon>
        <taxon>Craniata</taxon>
        <taxon>Vertebrata</taxon>
        <taxon>Euteleostomi</taxon>
        <taxon>Actinopterygii</taxon>
        <taxon>Neopterygii</taxon>
        <taxon>Teleostei</taxon>
        <taxon>Neoteleostei</taxon>
        <taxon>Acanthomorphata</taxon>
        <taxon>Eupercaria</taxon>
        <taxon>Perciformes</taxon>
        <taxon>Notothenioidei</taxon>
        <taxon>Nototheniidae</taxon>
        <taxon>Pagothenia</taxon>
    </lineage>
</organism>
<feature type="compositionally biased region" description="Polar residues" evidence="1">
    <location>
        <begin position="300"/>
        <end position="313"/>
    </location>
</feature>
<feature type="compositionally biased region" description="Polar residues" evidence="1">
    <location>
        <begin position="85"/>
        <end position="99"/>
    </location>
</feature>
<feature type="compositionally biased region" description="Basic residues" evidence="1">
    <location>
        <begin position="195"/>
        <end position="211"/>
    </location>
</feature>
<dbReference type="Proteomes" id="UP001619887">
    <property type="component" value="Unassembled WGS sequence"/>
</dbReference>
<comment type="caution">
    <text evidence="3">The sequence shown here is derived from an EMBL/GenBank/DDBJ whole genome shotgun (WGS) entry which is preliminary data.</text>
</comment>
<feature type="compositionally biased region" description="Basic and acidic residues" evidence="1">
    <location>
        <begin position="39"/>
        <end position="52"/>
    </location>
</feature>
<gene>
    <name evidence="3" type="ORF">OYC64_002770</name>
</gene>
<dbReference type="InterPro" id="IPR032764">
    <property type="entry name" value="Tankyrase-bd_C"/>
</dbReference>
<evidence type="ECO:0000259" key="2">
    <source>
        <dbReference type="SMART" id="SM01319"/>
    </source>
</evidence>
<feature type="compositionally biased region" description="Polar residues" evidence="1">
    <location>
        <begin position="128"/>
        <end position="142"/>
    </location>
</feature>
<proteinExistence type="predicted"/>